<protein>
    <recommendedName>
        <fullName evidence="5">Phage head morphogenesis domain-containing protein</fullName>
    </recommendedName>
</protein>
<name>A0ABY4EEE4_VITST</name>
<evidence type="ECO:0008006" key="5">
    <source>
        <dbReference type="Google" id="ProtNLM"/>
    </source>
</evidence>
<reference evidence="3" key="2">
    <citation type="journal article" date="2022" name="Res Sq">
        <title>Evolution of multicellular longitudinally dividing oral cavity symbionts (Neisseriaceae).</title>
        <authorList>
            <person name="Nyongesa S."/>
            <person name="Weber P."/>
            <person name="Bernet E."/>
            <person name="Pullido F."/>
            <person name="Nieckarz M."/>
            <person name="Delaby M."/>
            <person name="Nieves C."/>
            <person name="Viehboeck T."/>
            <person name="Krause N."/>
            <person name="Rivera-Millot A."/>
            <person name="Nakamura A."/>
            <person name="Vischer N."/>
            <person name="VanNieuwenhze M."/>
            <person name="Brun Y."/>
            <person name="Cava F."/>
            <person name="Bulgheresi S."/>
            <person name="Veyrier F."/>
        </authorList>
    </citation>
    <scope>NUCLEOTIDE SEQUENCE</scope>
    <source>
        <strain evidence="3">SAG 1488-6</strain>
    </source>
</reference>
<keyword evidence="4" id="KW-1185">Reference proteome</keyword>
<evidence type="ECO:0000313" key="3">
    <source>
        <dbReference type="EMBL" id="UOO93589.1"/>
    </source>
</evidence>
<evidence type="ECO:0000259" key="2">
    <source>
        <dbReference type="Pfam" id="PF18664"/>
    </source>
</evidence>
<dbReference type="Pfam" id="PF18664">
    <property type="entry name" value="CdiA_C_tRNase"/>
    <property type="match status" value="1"/>
</dbReference>
<feature type="domain" description="Phage head morphogenesis" evidence="1">
    <location>
        <begin position="58"/>
        <end position="186"/>
    </location>
</feature>
<dbReference type="Proteomes" id="UP000832034">
    <property type="component" value="Chromosome"/>
</dbReference>
<evidence type="ECO:0000313" key="4">
    <source>
        <dbReference type="Proteomes" id="UP000832034"/>
    </source>
</evidence>
<accession>A0ABY4EEE4</accession>
<dbReference type="EMBL" id="CP091512">
    <property type="protein sequence ID" value="UOO93589.1"/>
    <property type="molecule type" value="Genomic_DNA"/>
</dbReference>
<reference evidence="3" key="1">
    <citation type="submission" date="2021-12" db="EMBL/GenBank/DDBJ databases">
        <authorList>
            <person name="Veyrier F.J."/>
        </authorList>
    </citation>
    <scope>NUCLEOTIDE SEQUENCE</scope>
    <source>
        <strain evidence="3">SAG 1488-6</strain>
    </source>
</reference>
<organism evidence="3 4">
    <name type="scientific">Vitreoscilla stercoraria</name>
    <dbReference type="NCBI Taxonomy" id="61"/>
    <lineage>
        <taxon>Bacteria</taxon>
        <taxon>Pseudomonadati</taxon>
        <taxon>Pseudomonadota</taxon>
        <taxon>Betaproteobacteria</taxon>
        <taxon>Neisseriales</taxon>
        <taxon>Neisseriaceae</taxon>
        <taxon>Vitreoscilla</taxon>
    </lineage>
</organism>
<dbReference type="InterPro" id="IPR041620">
    <property type="entry name" value="CdiA_C_tRNase"/>
</dbReference>
<dbReference type="Pfam" id="PF04233">
    <property type="entry name" value="Phage_Mu_F"/>
    <property type="match status" value="1"/>
</dbReference>
<proteinExistence type="predicted"/>
<sequence>MDEIELNPLGLVDKTALQFLQSKKLLPGFSHYDVWLHEHAVAFTVAKMMDADLLAETKTALQDALQNGTDFNTFKQRLKPYLMSQGWWGEQIMLDPLDGQAKIVQLGSTRRLETIFQTNMATSFAAGQWSRIQTNKAALPYLRYNPSAAGNPRDAHKPYYNLILPVDHELWSQIYPPNGYGCLCTVSQLTRRQAEREGITEEPEVTMTEFVNPRSGEVVNIPANITPSFAHNHGDRLGALEALFGEKHGVDALFQLENQLEEYLQNRVNFNALNTVKVERLVDDLINQSLVQRLLIDPLDGKEKLSEAIFAALWQEQVGDELVRFDLLKSINTTNQTLPTPDFMIVDKTLPKEDWLTLELMYTLDANNAYQVAELNKSLSKSSQAWEKQKKQILRHLDKADILALDMRQLNTINQVKIMNYVLELSDNLRSKLRLIFERQP</sequence>
<dbReference type="InterPro" id="IPR006528">
    <property type="entry name" value="Phage_head_morphogenesis_dom"/>
</dbReference>
<dbReference type="RefSeq" id="WP_019957795.1">
    <property type="nucleotide sequence ID" value="NZ_CP091512.1"/>
</dbReference>
<dbReference type="CDD" id="cd20726">
    <property type="entry name" value="CDI_toxin_BpE479_tRNase-like"/>
    <property type="match status" value="1"/>
</dbReference>
<gene>
    <name evidence="3" type="ORF">LVJ81_06075</name>
</gene>
<evidence type="ECO:0000259" key="1">
    <source>
        <dbReference type="Pfam" id="PF04233"/>
    </source>
</evidence>
<feature type="domain" description="CdiA C-terminal tRNase" evidence="2">
    <location>
        <begin position="333"/>
        <end position="432"/>
    </location>
</feature>